<dbReference type="EC" id="2.1.1.-" evidence="6"/>
<feature type="compositionally biased region" description="Low complexity" evidence="7">
    <location>
        <begin position="171"/>
        <end position="191"/>
    </location>
</feature>
<dbReference type="GO" id="GO:0032259">
    <property type="term" value="P:methylation"/>
    <property type="evidence" value="ECO:0007669"/>
    <property type="project" value="UniProtKB-KW"/>
</dbReference>
<dbReference type="GO" id="GO:0016020">
    <property type="term" value="C:membrane"/>
    <property type="evidence" value="ECO:0007669"/>
    <property type="project" value="UniProtKB-SubCell"/>
</dbReference>
<organism evidence="8 9">
    <name type="scientific">Dendrobium catenatum</name>
    <dbReference type="NCBI Taxonomy" id="906689"/>
    <lineage>
        <taxon>Eukaryota</taxon>
        <taxon>Viridiplantae</taxon>
        <taxon>Streptophyta</taxon>
        <taxon>Embryophyta</taxon>
        <taxon>Tracheophyta</taxon>
        <taxon>Spermatophyta</taxon>
        <taxon>Magnoliopsida</taxon>
        <taxon>Liliopsida</taxon>
        <taxon>Asparagales</taxon>
        <taxon>Orchidaceae</taxon>
        <taxon>Epidendroideae</taxon>
        <taxon>Malaxideae</taxon>
        <taxon>Dendrobiinae</taxon>
        <taxon>Dendrobium</taxon>
    </lineage>
</organism>
<dbReference type="GO" id="GO:0005768">
    <property type="term" value="C:endosome"/>
    <property type="evidence" value="ECO:0007669"/>
    <property type="project" value="TreeGrafter"/>
</dbReference>
<keyword evidence="3 6" id="KW-0489">Methyltransferase</keyword>
<evidence type="ECO:0000256" key="1">
    <source>
        <dbReference type="ARBA" id="ARBA00004606"/>
    </source>
</evidence>
<dbReference type="PANTHER" id="PTHR10108">
    <property type="entry name" value="SAM-DEPENDENT METHYLTRANSFERASE"/>
    <property type="match status" value="1"/>
</dbReference>
<evidence type="ECO:0000256" key="3">
    <source>
        <dbReference type="ARBA" id="ARBA00022603"/>
    </source>
</evidence>
<dbReference type="InterPro" id="IPR004159">
    <property type="entry name" value="Put_SAM_MeTrfase"/>
</dbReference>
<feature type="compositionally biased region" description="Basic and acidic residues" evidence="7">
    <location>
        <begin position="424"/>
        <end position="434"/>
    </location>
</feature>
<dbReference type="GO" id="GO:0005802">
    <property type="term" value="C:trans-Golgi network"/>
    <property type="evidence" value="ECO:0007669"/>
    <property type="project" value="TreeGrafter"/>
</dbReference>
<reference evidence="8 9" key="1">
    <citation type="journal article" date="2016" name="Sci. Rep.">
        <title>The Dendrobium catenatum Lindl. genome sequence provides insights into polysaccharide synthase, floral development and adaptive evolution.</title>
        <authorList>
            <person name="Zhang G.Q."/>
            <person name="Xu Q."/>
            <person name="Bian C."/>
            <person name="Tsai W.C."/>
            <person name="Yeh C.M."/>
            <person name="Liu K.W."/>
            <person name="Yoshida K."/>
            <person name="Zhang L.S."/>
            <person name="Chang S.B."/>
            <person name="Chen F."/>
            <person name="Shi Y."/>
            <person name="Su Y.Y."/>
            <person name="Zhang Y.Q."/>
            <person name="Chen L.J."/>
            <person name="Yin Y."/>
            <person name="Lin M."/>
            <person name="Huang H."/>
            <person name="Deng H."/>
            <person name="Wang Z.W."/>
            <person name="Zhu S.L."/>
            <person name="Zhao X."/>
            <person name="Deng C."/>
            <person name="Niu S.C."/>
            <person name="Huang J."/>
            <person name="Wang M."/>
            <person name="Liu G.H."/>
            <person name="Yang H.J."/>
            <person name="Xiao X.J."/>
            <person name="Hsiao Y.Y."/>
            <person name="Wu W.L."/>
            <person name="Chen Y.Y."/>
            <person name="Mitsuda N."/>
            <person name="Ohme-Takagi M."/>
            <person name="Luo Y.B."/>
            <person name="Van de Peer Y."/>
            <person name="Liu Z.J."/>
        </authorList>
    </citation>
    <scope>NUCLEOTIDE SEQUENCE [LARGE SCALE GENOMIC DNA]</scope>
    <source>
        <tissue evidence="8">The whole plant</tissue>
    </source>
</reference>
<dbReference type="SUPFAM" id="SSF53335">
    <property type="entry name" value="S-adenosyl-L-methionine-dependent methyltransferases"/>
    <property type="match status" value="1"/>
</dbReference>
<evidence type="ECO:0000313" key="8">
    <source>
        <dbReference type="EMBL" id="PKU69287.1"/>
    </source>
</evidence>
<name>A0A2I0W0V9_9ASPA</name>
<evidence type="ECO:0000256" key="6">
    <source>
        <dbReference type="RuleBase" id="RU366043"/>
    </source>
</evidence>
<feature type="region of interest" description="Disordered" evidence="7">
    <location>
        <begin position="414"/>
        <end position="455"/>
    </location>
</feature>
<gene>
    <name evidence="8" type="ORF">MA16_Dca002557</name>
</gene>
<dbReference type="AlphaFoldDB" id="A0A2I0W0V9"/>
<comment type="subcellular location">
    <subcellularLocation>
        <location evidence="5">Endomembrane system</location>
        <topology evidence="5">Single-pass membrane protein</topology>
    </subcellularLocation>
    <subcellularLocation>
        <location evidence="1 6">Membrane</location>
        <topology evidence="1 6">Single-pass type II membrane protein</topology>
    </subcellularLocation>
</comment>
<keyword evidence="6 8" id="KW-0808">Transferase</keyword>
<dbReference type="Proteomes" id="UP000233837">
    <property type="component" value="Unassembled WGS sequence"/>
</dbReference>
<keyword evidence="6" id="KW-0325">Glycoprotein</keyword>
<sequence length="737" mass="84212">MNCGRRSAVDDVRSRRTRAVDEDRRRIRWAVDEDRHRKRWTVDDDRRHEPLWVAQVIASLDRMDDLCVKFMHSVERTMSRSATIPASSLLCSSNTHEQPTQLQRDPSLADFDFMEENQFTMSRADPPSEPTHPPSLQIPVQSRDSLPDETTAATTAQAKPASRQNSQPRRPAATPTSPTAADQASADQTPAHIIRRSTSESRVYRDLSPFDSQNPFPIPSEEGFRRPKQDYQSRKSPNTKPEPPRLTPCLFQRSFETQEFFPEPKRLGSLYGELEKRLRMRGIQEPARDLETLKQTLKRLRIAHPASDSPTRLLRELDLSRPDSSFAACSESVEGDRFAGHPLPRQRRSIVQMHDFNPASVFSWDQTSVHNRSTTSKEKKQNEEQKQEQVEEENDNNSHQPEQQIEVVGRFENQPGSEVEDDETHTSKSDDRIINPDTSLSFFDNQWENPRKSGDNRLLETQKIHSLNEGWKENEYEQQQVGINNGDPSNEARFGGCIFSRDIITMSFTPKDEREAQVLFDFERGIRATSAVMSSQQLPFPNKVFDFTHCARCRVPWHADGGMLLLELNWVLRPGGYFVWFATPVYQKLKEDLEIWKAMSSLTKSMGWDLVTIEKDKLKGVATAIYRKPTSNEYYENYNVGIEDVFIAGVQIIFGQPDKVYPMQGSQGVRRNVTEGWDPKFVEPEDGKMTDVKQLSSPSYEKVATNIKNKIFDPGGLLSSVRQCASTESGLLDARGV</sequence>
<reference evidence="8 9" key="2">
    <citation type="journal article" date="2017" name="Nature">
        <title>The Apostasia genome and the evolution of orchids.</title>
        <authorList>
            <person name="Zhang G.Q."/>
            <person name="Liu K.W."/>
            <person name="Li Z."/>
            <person name="Lohaus R."/>
            <person name="Hsiao Y.Y."/>
            <person name="Niu S.C."/>
            <person name="Wang J.Y."/>
            <person name="Lin Y.C."/>
            <person name="Xu Q."/>
            <person name="Chen L.J."/>
            <person name="Yoshida K."/>
            <person name="Fujiwara S."/>
            <person name="Wang Z.W."/>
            <person name="Zhang Y.Q."/>
            <person name="Mitsuda N."/>
            <person name="Wang M."/>
            <person name="Liu G.H."/>
            <person name="Pecoraro L."/>
            <person name="Huang H.X."/>
            <person name="Xiao X.J."/>
            <person name="Lin M."/>
            <person name="Wu X.Y."/>
            <person name="Wu W.L."/>
            <person name="Chen Y.Y."/>
            <person name="Chang S.B."/>
            <person name="Sakamoto S."/>
            <person name="Ohme-Takagi M."/>
            <person name="Yagi M."/>
            <person name="Zeng S.J."/>
            <person name="Shen C.Y."/>
            <person name="Yeh C.M."/>
            <person name="Luo Y.B."/>
            <person name="Tsai W.C."/>
            <person name="Van de Peer Y."/>
            <person name="Liu Z.J."/>
        </authorList>
    </citation>
    <scope>NUCLEOTIDE SEQUENCE [LARGE SCALE GENOMIC DNA]</scope>
    <source>
        <tissue evidence="8">The whole plant</tissue>
    </source>
</reference>
<evidence type="ECO:0000256" key="5">
    <source>
        <dbReference type="ARBA" id="ARBA00037847"/>
    </source>
</evidence>
<dbReference type="InterPro" id="IPR029063">
    <property type="entry name" value="SAM-dependent_MTases_sf"/>
</dbReference>
<evidence type="ECO:0000313" key="9">
    <source>
        <dbReference type="Proteomes" id="UP000233837"/>
    </source>
</evidence>
<evidence type="ECO:0000256" key="4">
    <source>
        <dbReference type="ARBA" id="ARBA00022968"/>
    </source>
</evidence>
<dbReference type="PANTHER" id="PTHR10108:SF1077">
    <property type="entry name" value="METHYLTRANSFERASE PMT27-RELATED"/>
    <property type="match status" value="1"/>
</dbReference>
<comment type="similarity">
    <text evidence="2 6">Belongs to the methyltransferase superfamily.</text>
</comment>
<proteinExistence type="inferred from homology"/>
<keyword evidence="9" id="KW-1185">Reference proteome</keyword>
<protein>
    <recommendedName>
        <fullName evidence="6">Methyltransferase</fullName>
        <ecNumber evidence="6">2.1.1.-</ecNumber>
    </recommendedName>
</protein>
<feature type="compositionally biased region" description="Basic and acidic residues" evidence="7">
    <location>
        <begin position="222"/>
        <end position="233"/>
    </location>
</feature>
<feature type="compositionally biased region" description="Polar residues" evidence="7">
    <location>
        <begin position="436"/>
        <end position="448"/>
    </location>
</feature>
<dbReference type="EMBL" id="KZ503041">
    <property type="protein sequence ID" value="PKU69287.1"/>
    <property type="molecule type" value="Genomic_DNA"/>
</dbReference>
<feature type="compositionally biased region" description="Polar residues" evidence="7">
    <location>
        <begin position="363"/>
        <end position="374"/>
    </location>
</feature>
<feature type="region of interest" description="Disordered" evidence="7">
    <location>
        <begin position="121"/>
        <end position="247"/>
    </location>
</feature>
<evidence type="ECO:0000256" key="2">
    <source>
        <dbReference type="ARBA" id="ARBA00008361"/>
    </source>
</evidence>
<dbReference type="OrthoDB" id="1909352at2759"/>
<feature type="compositionally biased region" description="Basic and acidic residues" evidence="7">
    <location>
        <begin position="375"/>
        <end position="389"/>
    </location>
</feature>
<keyword evidence="4 6" id="KW-0735">Signal-anchor</keyword>
<feature type="region of interest" description="Disordered" evidence="7">
    <location>
        <begin position="362"/>
        <end position="402"/>
    </location>
</feature>
<evidence type="ECO:0000256" key="7">
    <source>
        <dbReference type="SAM" id="MobiDB-lite"/>
    </source>
</evidence>
<dbReference type="Pfam" id="PF03141">
    <property type="entry name" value="Methyltransf_29"/>
    <property type="match status" value="1"/>
</dbReference>
<keyword evidence="4 6" id="KW-0812">Transmembrane</keyword>
<dbReference type="GO" id="GO:0008168">
    <property type="term" value="F:methyltransferase activity"/>
    <property type="evidence" value="ECO:0007669"/>
    <property type="project" value="UniProtKB-UniRule"/>
</dbReference>
<accession>A0A2I0W0V9</accession>